<keyword evidence="3" id="KW-0418">Kinase</keyword>
<dbReference type="PANTHER" id="PTHR10457:SF7">
    <property type="entry name" value="GALACTOKINASE-RELATED"/>
    <property type="match status" value="1"/>
</dbReference>
<feature type="region of interest" description="Disordered" evidence="5">
    <location>
        <begin position="97"/>
        <end position="117"/>
    </location>
</feature>
<evidence type="ECO:0000256" key="4">
    <source>
        <dbReference type="ARBA" id="ARBA00022840"/>
    </source>
</evidence>
<dbReference type="InterPro" id="IPR019539">
    <property type="entry name" value="GalKase_N"/>
</dbReference>
<evidence type="ECO:0000259" key="7">
    <source>
        <dbReference type="Pfam" id="PF10509"/>
    </source>
</evidence>
<gene>
    <name evidence="8" type="ORF">QP029_13495</name>
</gene>
<feature type="domain" description="GHMP kinase N-terminal" evidence="6">
    <location>
        <begin position="134"/>
        <end position="176"/>
    </location>
</feature>
<evidence type="ECO:0000256" key="1">
    <source>
        <dbReference type="ARBA" id="ARBA00006566"/>
    </source>
</evidence>
<dbReference type="InterPro" id="IPR006204">
    <property type="entry name" value="GHMP_kinase_N_dom"/>
</dbReference>
<keyword evidence="2" id="KW-0547">Nucleotide-binding</keyword>
<proteinExistence type="inferred from homology"/>
<dbReference type="InterPro" id="IPR014721">
    <property type="entry name" value="Ribsml_uS5_D2-typ_fold_subgr"/>
</dbReference>
<feature type="domain" description="Galactokinase N-terminal" evidence="7">
    <location>
        <begin position="18"/>
        <end position="66"/>
    </location>
</feature>
<keyword evidence="4" id="KW-0067">ATP-binding</keyword>
<keyword evidence="9" id="KW-1185">Reference proteome</keyword>
<dbReference type="Gene3D" id="3.30.230.10">
    <property type="match status" value="1"/>
</dbReference>
<comment type="similarity">
    <text evidence="1">Belongs to the GHMP kinase family. GalK subfamily.</text>
</comment>
<dbReference type="InterPro" id="IPR000705">
    <property type="entry name" value="Galactokinase"/>
</dbReference>
<dbReference type="Proteomes" id="UP001238805">
    <property type="component" value="Chromosome"/>
</dbReference>
<dbReference type="RefSeq" id="WP_284874766.1">
    <property type="nucleotide sequence ID" value="NZ_CP126970.1"/>
</dbReference>
<keyword evidence="3" id="KW-0808">Transferase</keyword>
<evidence type="ECO:0000256" key="2">
    <source>
        <dbReference type="ARBA" id="ARBA00022741"/>
    </source>
</evidence>
<evidence type="ECO:0000259" key="6">
    <source>
        <dbReference type="Pfam" id="PF00288"/>
    </source>
</evidence>
<dbReference type="Gene3D" id="3.30.70.890">
    <property type="entry name" value="GHMP kinase, C-terminal domain"/>
    <property type="match status" value="1"/>
</dbReference>
<dbReference type="Pfam" id="PF10509">
    <property type="entry name" value="GalKase_gal_bdg"/>
    <property type="match status" value="1"/>
</dbReference>
<protein>
    <submittedName>
        <fullName evidence="8">Galactokinase family protein</fullName>
    </submittedName>
</protein>
<evidence type="ECO:0000313" key="8">
    <source>
        <dbReference type="EMBL" id="WIM70173.1"/>
    </source>
</evidence>
<name>A0ABY8VPQ6_9CORY</name>
<accession>A0ABY8VPQ6</accession>
<dbReference type="PRINTS" id="PR00959">
    <property type="entry name" value="MEVGALKINASE"/>
</dbReference>
<organism evidence="8 9">
    <name type="scientific">Corynebacterium suedekumii</name>
    <dbReference type="NCBI Taxonomy" id="3049801"/>
    <lineage>
        <taxon>Bacteria</taxon>
        <taxon>Bacillati</taxon>
        <taxon>Actinomycetota</taxon>
        <taxon>Actinomycetes</taxon>
        <taxon>Mycobacteriales</taxon>
        <taxon>Corynebacteriaceae</taxon>
        <taxon>Corynebacterium</taxon>
    </lineage>
</organism>
<dbReference type="InterPro" id="IPR020568">
    <property type="entry name" value="Ribosomal_Su5_D2-typ_SF"/>
</dbReference>
<evidence type="ECO:0000313" key="9">
    <source>
        <dbReference type="Proteomes" id="UP001238805"/>
    </source>
</evidence>
<sequence length="421" mass="44121">MPMWPTADSPALDRVVAAHREATGVEATHAADAPATWLLMGEHVDYAGGVVLVGQAAQRVAVAFSPRQDDLIRVTRHVPGADADTDEISTGAIAERAAGQQSGIDARGRTTTPPAPEGGLAARLAGIVWTMIHRQLLSRDTAGLDVTVVDDIPAGAGLGANASLEAAFALALQGDAEDIDDAPMRARLAEVCAQAAEMFSEVPPLRARHTTALRGVADAVSVIDYADGSVTHAPHPMSAGVCFVAVAVPGPEVDEAELIRERREFLDNACHAFGAESLRLLPDAPQRVLEWLRAVHKVHGTENQPTADQAAGWLSFDESETRRAQQLGRALRSRRIEDVWPLLAESEVALTGQYGLTGATELVQLCNARGALGARAASAGTSAAVIAGVDKRHTDNFTADLSADGLLVVELGVGGVATLRR</sequence>
<dbReference type="PANTHER" id="PTHR10457">
    <property type="entry name" value="MEVALONATE KINASE/GALACTOKINASE"/>
    <property type="match status" value="1"/>
</dbReference>
<evidence type="ECO:0000256" key="3">
    <source>
        <dbReference type="ARBA" id="ARBA00022777"/>
    </source>
</evidence>
<dbReference type="SUPFAM" id="SSF54211">
    <property type="entry name" value="Ribosomal protein S5 domain 2-like"/>
    <property type="match status" value="1"/>
</dbReference>
<dbReference type="EMBL" id="CP126970">
    <property type="protein sequence ID" value="WIM70173.1"/>
    <property type="molecule type" value="Genomic_DNA"/>
</dbReference>
<reference evidence="8 9" key="1">
    <citation type="submission" date="2023-05" db="EMBL/GenBank/DDBJ databases">
        <title>Corynebacterium suedekumii sp. nov. and Corynebacterium breve sp. nov. isolated from raw cow's milk.</title>
        <authorList>
            <person name="Baer M.K."/>
            <person name="Mehl L."/>
            <person name="Hellmuth R."/>
            <person name="Marke G."/>
            <person name="Lipski A."/>
        </authorList>
    </citation>
    <scope>NUCLEOTIDE SEQUENCE [LARGE SCALE GENOMIC DNA]</scope>
    <source>
        <strain evidence="8 9">LM112</strain>
    </source>
</reference>
<dbReference type="PRINTS" id="PR00473">
    <property type="entry name" value="GALCTOKINASE"/>
</dbReference>
<evidence type="ECO:0000256" key="5">
    <source>
        <dbReference type="SAM" id="MobiDB-lite"/>
    </source>
</evidence>
<dbReference type="InterPro" id="IPR036554">
    <property type="entry name" value="GHMP_kinase_C_sf"/>
</dbReference>
<dbReference type="Pfam" id="PF00288">
    <property type="entry name" value="GHMP_kinases_N"/>
    <property type="match status" value="1"/>
</dbReference>